<evidence type="ECO:0000256" key="7">
    <source>
        <dbReference type="HAMAP-Rule" id="MF_01341"/>
    </source>
</evidence>
<keyword evidence="2 7" id="KW-0699">rRNA-binding</keyword>
<accession>A0A0E3KS21</accession>
<evidence type="ECO:0000256" key="1">
    <source>
        <dbReference type="ARBA" id="ARBA00007320"/>
    </source>
</evidence>
<dbReference type="PANTHER" id="PTHR11721">
    <property type="entry name" value="60S RIBOSOMAL PROTEIN L27A"/>
    <property type="match status" value="1"/>
</dbReference>
<evidence type="ECO:0000256" key="8">
    <source>
        <dbReference type="RuleBase" id="RU003888"/>
    </source>
</evidence>
<dbReference type="EMBL" id="CP009502">
    <property type="protein sequence ID" value="AKB16478.1"/>
    <property type="molecule type" value="Genomic_DNA"/>
</dbReference>
<evidence type="ECO:0000259" key="10">
    <source>
        <dbReference type="Pfam" id="PF00828"/>
    </source>
</evidence>
<protein>
    <recommendedName>
        <fullName evidence="6 7">Large ribosomal subunit protein uL15</fullName>
    </recommendedName>
</protein>
<dbReference type="RefSeq" id="WP_048167002.1">
    <property type="nucleotide sequence ID" value="NZ_CP009502.1"/>
</dbReference>
<dbReference type="GO" id="GO:0003735">
    <property type="term" value="F:structural constituent of ribosome"/>
    <property type="evidence" value="ECO:0007669"/>
    <property type="project" value="InterPro"/>
</dbReference>
<comment type="similarity">
    <text evidence="1 7 8">Belongs to the universal ribosomal protein uL15 family.</text>
</comment>
<evidence type="ECO:0000256" key="5">
    <source>
        <dbReference type="ARBA" id="ARBA00023274"/>
    </source>
</evidence>
<dbReference type="GeneID" id="41603530"/>
<feature type="region of interest" description="Disordered" evidence="9">
    <location>
        <begin position="1"/>
        <end position="33"/>
    </location>
</feature>
<dbReference type="PROSITE" id="PS00475">
    <property type="entry name" value="RIBOSOMAL_L15"/>
    <property type="match status" value="1"/>
</dbReference>
<keyword evidence="4 7" id="KW-0689">Ribosomal protein</keyword>
<evidence type="ECO:0000256" key="9">
    <source>
        <dbReference type="SAM" id="MobiDB-lite"/>
    </source>
</evidence>
<dbReference type="FunFam" id="4.10.990.10:FF:000001">
    <property type="entry name" value="50S ribosomal protein L15"/>
    <property type="match status" value="1"/>
</dbReference>
<dbReference type="GO" id="GO:0019843">
    <property type="term" value="F:rRNA binding"/>
    <property type="evidence" value="ECO:0007669"/>
    <property type="project" value="UniProtKB-UniRule"/>
</dbReference>
<feature type="domain" description="Large ribosomal subunit protein uL15/eL18" evidence="10">
    <location>
        <begin position="66"/>
        <end position="137"/>
    </location>
</feature>
<evidence type="ECO:0000313" key="12">
    <source>
        <dbReference type="Proteomes" id="UP000056925"/>
    </source>
</evidence>
<dbReference type="Proteomes" id="UP000056925">
    <property type="component" value="Chromosome"/>
</dbReference>
<name>A0A0E3KS21_METTE</name>
<dbReference type="InterPro" id="IPR036227">
    <property type="entry name" value="Ribosomal_uL15/eL18_sf"/>
</dbReference>
<sequence>MDIKKFRGSRTCGGGTHKNRRGAGNRGGRGKAGGCKHHFVRAILRGYSYGKHGFKRPAEISRDVSIVNVGELDELAPYLAEEGFAEVRDGAYHINLENLGIEKVLGSGRVTKRLVVTSEEFSASAREKIENAGGSCIDAK</sequence>
<comment type="function">
    <text evidence="7">Binds to the 23S rRNA.</text>
</comment>
<dbReference type="InterPro" id="IPR021131">
    <property type="entry name" value="Ribosomal_uL15/eL18"/>
</dbReference>
<comment type="subunit">
    <text evidence="7">Part of the 50S ribosomal subunit.</text>
</comment>
<feature type="compositionally biased region" description="Gly residues" evidence="9">
    <location>
        <begin position="24"/>
        <end position="33"/>
    </location>
</feature>
<evidence type="ECO:0000256" key="3">
    <source>
        <dbReference type="ARBA" id="ARBA00022884"/>
    </source>
</evidence>
<dbReference type="PANTHER" id="PTHR11721:SF3">
    <property type="entry name" value="LARGE RIBOSOMAL SUBUNIT PROTEIN UL15"/>
    <property type="match status" value="1"/>
</dbReference>
<dbReference type="InterPro" id="IPR001196">
    <property type="entry name" value="Ribosomal_uL15_CS"/>
</dbReference>
<dbReference type="HOGENOM" id="CLU_109163_0_0_2"/>
<dbReference type="Pfam" id="PF00828">
    <property type="entry name" value="Ribosomal_L27A"/>
    <property type="match status" value="1"/>
</dbReference>
<organism evidence="11 12">
    <name type="scientific">Methanosarcina thermophila CHTI-55</name>
    <dbReference type="NCBI Taxonomy" id="1434121"/>
    <lineage>
        <taxon>Archaea</taxon>
        <taxon>Methanobacteriati</taxon>
        <taxon>Methanobacteriota</taxon>
        <taxon>Stenosarchaea group</taxon>
        <taxon>Methanomicrobia</taxon>
        <taxon>Methanosarcinales</taxon>
        <taxon>Methanosarcinaceae</taxon>
        <taxon>Methanosarcina</taxon>
    </lineage>
</organism>
<dbReference type="GO" id="GO:0006412">
    <property type="term" value="P:translation"/>
    <property type="evidence" value="ECO:0007669"/>
    <property type="project" value="UniProtKB-UniRule"/>
</dbReference>
<dbReference type="PATRIC" id="fig|1434121.4.peg.2623"/>
<evidence type="ECO:0000256" key="6">
    <source>
        <dbReference type="ARBA" id="ARBA00035200"/>
    </source>
</evidence>
<dbReference type="FunFam" id="3.100.10.10:FF:000021">
    <property type="entry name" value="50S ribosomal protein L15"/>
    <property type="match status" value="1"/>
</dbReference>
<keyword evidence="5 7" id="KW-0687">Ribonucleoprotein</keyword>
<dbReference type="KEGG" id="mthe:MSTHC_2160"/>
<reference evidence="11 12" key="1">
    <citation type="submission" date="2014-07" db="EMBL/GenBank/DDBJ databases">
        <title>Methanogenic archaea and the global carbon cycle.</title>
        <authorList>
            <person name="Henriksen J.R."/>
            <person name="Luke J."/>
            <person name="Reinhart S."/>
            <person name="Benedict M.N."/>
            <person name="Youngblut N.D."/>
            <person name="Metcalf M.E."/>
            <person name="Whitaker R.J."/>
            <person name="Metcalf W.W."/>
        </authorList>
    </citation>
    <scope>NUCLEOTIDE SEQUENCE [LARGE SCALE GENOMIC DNA]</scope>
    <source>
        <strain evidence="11 12">CHTI-55</strain>
    </source>
</reference>
<dbReference type="Gene3D" id="3.100.10.10">
    <property type="match status" value="1"/>
</dbReference>
<evidence type="ECO:0000256" key="2">
    <source>
        <dbReference type="ARBA" id="ARBA00022730"/>
    </source>
</evidence>
<proteinExistence type="inferred from homology"/>
<evidence type="ECO:0000313" key="11">
    <source>
        <dbReference type="EMBL" id="AKB16478.1"/>
    </source>
</evidence>
<dbReference type="HAMAP" id="MF_01341">
    <property type="entry name" value="Ribosomal_uL15"/>
    <property type="match status" value="1"/>
</dbReference>
<dbReference type="SUPFAM" id="SSF52080">
    <property type="entry name" value="Ribosomal proteins L15p and L18e"/>
    <property type="match status" value="1"/>
</dbReference>
<gene>
    <name evidence="7" type="primary">rpl15</name>
    <name evidence="11" type="ORF">MSTHC_2160</name>
</gene>
<dbReference type="AlphaFoldDB" id="A0A0E3KS21"/>
<dbReference type="InterPro" id="IPR030878">
    <property type="entry name" value="Ribosomal_uL15"/>
</dbReference>
<keyword evidence="3 7" id="KW-0694">RNA-binding</keyword>
<evidence type="ECO:0000256" key="4">
    <source>
        <dbReference type="ARBA" id="ARBA00022980"/>
    </source>
</evidence>
<dbReference type="InterPro" id="IPR027386">
    <property type="entry name" value="Rbsml_uL15_N"/>
</dbReference>
<dbReference type="GO" id="GO:0022625">
    <property type="term" value="C:cytosolic large ribosomal subunit"/>
    <property type="evidence" value="ECO:0007669"/>
    <property type="project" value="TreeGrafter"/>
</dbReference>
<dbReference type="Gene3D" id="4.10.990.10">
    <property type="match status" value="1"/>
</dbReference>